<dbReference type="AlphaFoldDB" id="A0A6L6YHL3"/>
<keyword evidence="3" id="KW-1185">Reference proteome</keyword>
<dbReference type="OrthoDB" id="5419086at2"/>
<evidence type="ECO:0000313" key="3">
    <source>
        <dbReference type="Proteomes" id="UP000472580"/>
    </source>
</evidence>
<feature type="transmembrane region" description="Helical" evidence="1">
    <location>
        <begin position="111"/>
        <end position="135"/>
    </location>
</feature>
<gene>
    <name evidence="2" type="ORF">E5987_03390</name>
</gene>
<dbReference type="RefSeq" id="WP_160334685.1">
    <property type="nucleotide sequence ID" value="NZ_WSRP01000007.1"/>
</dbReference>
<accession>A0A6L6YHL3</accession>
<keyword evidence="1" id="KW-0472">Membrane</keyword>
<name>A0A6L6YHL3_9BURK</name>
<dbReference type="PANTHER" id="PTHR42709">
    <property type="entry name" value="ALKALINE PHOSPHATASE LIKE PROTEIN"/>
    <property type="match status" value="1"/>
</dbReference>
<keyword evidence="1" id="KW-1133">Transmembrane helix</keyword>
<feature type="transmembrane region" description="Helical" evidence="1">
    <location>
        <begin position="86"/>
        <end position="105"/>
    </location>
</feature>
<dbReference type="PANTHER" id="PTHR42709:SF4">
    <property type="entry name" value="INNER MEMBRANE PROTEIN YQAA"/>
    <property type="match status" value="1"/>
</dbReference>
<evidence type="ECO:0000313" key="2">
    <source>
        <dbReference type="EMBL" id="MVX56249.1"/>
    </source>
</evidence>
<organism evidence="2 3">
    <name type="scientific">Parasutterella muris</name>
    <dbReference type="NCBI Taxonomy" id="2565572"/>
    <lineage>
        <taxon>Bacteria</taxon>
        <taxon>Pseudomonadati</taxon>
        <taxon>Pseudomonadota</taxon>
        <taxon>Betaproteobacteria</taxon>
        <taxon>Burkholderiales</taxon>
        <taxon>Sutterellaceae</taxon>
        <taxon>Parasutterella</taxon>
    </lineage>
</organism>
<sequence>MSYTTFLWSLFCSAFVSSTLLPGGSEALVVYGMTEYSDKLFSLVLTATIGNTFGAIVTYGIGRLIPNKKQDERSLGLFKKWGPITLLFSWVPIVGDGFCLAAGWLRVNFCLSVVLILIGKAARYWVLAAVTLGILG</sequence>
<dbReference type="EMBL" id="WSRP01000007">
    <property type="protein sequence ID" value="MVX56249.1"/>
    <property type="molecule type" value="Genomic_DNA"/>
</dbReference>
<proteinExistence type="predicted"/>
<comment type="caution">
    <text evidence="2">The sequence shown here is derived from an EMBL/GenBank/DDBJ whole genome shotgun (WGS) entry which is preliminary data.</text>
</comment>
<protein>
    <submittedName>
        <fullName evidence="2">DedA family protein</fullName>
    </submittedName>
</protein>
<evidence type="ECO:0000256" key="1">
    <source>
        <dbReference type="SAM" id="Phobius"/>
    </source>
</evidence>
<reference evidence="2 3" key="1">
    <citation type="submission" date="2019-12" db="EMBL/GenBank/DDBJ databases">
        <title>Microbes associate with the intestines of laboratory mice.</title>
        <authorList>
            <person name="Navarre W."/>
            <person name="Wong E."/>
        </authorList>
    </citation>
    <scope>NUCLEOTIDE SEQUENCE [LARGE SCALE GENOMIC DNA]</scope>
    <source>
        <strain evidence="2 3">NM82_D38</strain>
    </source>
</reference>
<dbReference type="Proteomes" id="UP000472580">
    <property type="component" value="Unassembled WGS sequence"/>
</dbReference>
<feature type="transmembrane region" description="Helical" evidence="1">
    <location>
        <begin position="43"/>
        <end position="65"/>
    </location>
</feature>
<keyword evidence="1" id="KW-0812">Transmembrane</keyword>
<dbReference type="InterPro" id="IPR051311">
    <property type="entry name" value="DedA_domain"/>
</dbReference>